<gene>
    <name evidence="3" type="ORF">ANDGO_05706</name>
</gene>
<dbReference type="PANTHER" id="PTHR24321:SF11">
    <property type="entry name" value="BLR0893 PROTEIN"/>
    <property type="match status" value="1"/>
</dbReference>
<dbReference type="InterPro" id="IPR036291">
    <property type="entry name" value="NAD(P)-bd_dom_sf"/>
</dbReference>
<sequence length="257" mass="27037">MSALRFVNKVALVTGGANGIGKATALAFARQGARVVVSDMNTVDGQSSVREINELTQSKNAIFLPCDVSSYSQVQKLIDGTLRAFGRLDCAFNNAGIEGAQGSLADQSNEAFDRVIDVNLRGVWNCMKLEIGVMLKQSGGGSIVNCSSIAGLVGFTGIAPYVASKHAVLGLTRAAALDYAKSGIRINSVHPGVIRTAMIDRFTGGSREAEIMFENATPMGRMGKPEEIANTVLFLASDEASFLTGQPITVDGGWTAQ</sequence>
<dbReference type="PANTHER" id="PTHR24321">
    <property type="entry name" value="DEHYDROGENASES, SHORT CHAIN"/>
    <property type="match status" value="1"/>
</dbReference>
<dbReference type="PRINTS" id="PR00081">
    <property type="entry name" value="GDHRDH"/>
</dbReference>
<name>A0A8K0AGW6_ANDGO</name>
<dbReference type="InterPro" id="IPR020904">
    <property type="entry name" value="Sc_DH/Rdtase_CS"/>
</dbReference>
<dbReference type="NCBIfam" id="NF005559">
    <property type="entry name" value="PRK07231.1"/>
    <property type="match status" value="1"/>
</dbReference>
<protein>
    <submittedName>
        <fullName evidence="3">Mitochondrial 3-oxoacyl-[acyl-carrier protein] reductase</fullName>
    </submittedName>
</protein>
<dbReference type="PROSITE" id="PS00061">
    <property type="entry name" value="ADH_SHORT"/>
    <property type="match status" value="1"/>
</dbReference>
<dbReference type="AlphaFoldDB" id="A0A8K0AGW6"/>
<keyword evidence="2" id="KW-0560">Oxidoreductase</keyword>
<accession>A0A8K0AGW6</accession>
<dbReference type="PRINTS" id="PR00080">
    <property type="entry name" value="SDRFAMILY"/>
</dbReference>
<dbReference type="SUPFAM" id="SSF51735">
    <property type="entry name" value="NAD(P)-binding Rossmann-fold domains"/>
    <property type="match status" value="1"/>
</dbReference>
<dbReference type="FunFam" id="3.40.50.720:FF:000084">
    <property type="entry name" value="Short-chain dehydrogenase reductase"/>
    <property type="match status" value="1"/>
</dbReference>
<proteinExistence type="inferred from homology"/>
<reference evidence="3" key="1">
    <citation type="submission" date="2019-09" db="EMBL/GenBank/DDBJ databases">
        <title>The Mitochondrial Proteome of the Jakobid, Andalucia godoyi, a Protist With the Most Gene-Rich and Bacteria-Like Mitochondrial Genome.</title>
        <authorList>
            <person name="Gray M.W."/>
            <person name="Burger G."/>
            <person name="Derelle R."/>
            <person name="Klimes V."/>
            <person name="Leger M."/>
            <person name="Sarrasin M."/>
            <person name="Vlcek C."/>
            <person name="Roger A.J."/>
            <person name="Elias M."/>
            <person name="Lang B.F."/>
        </authorList>
    </citation>
    <scope>NUCLEOTIDE SEQUENCE</scope>
    <source>
        <strain evidence="3">And28</strain>
    </source>
</reference>
<dbReference type="Gene3D" id="3.40.50.720">
    <property type="entry name" value="NAD(P)-binding Rossmann-like Domain"/>
    <property type="match status" value="1"/>
</dbReference>
<comment type="similarity">
    <text evidence="1">Belongs to the short-chain dehydrogenases/reductases (SDR) family.</text>
</comment>
<dbReference type="GO" id="GO:0016491">
    <property type="term" value="F:oxidoreductase activity"/>
    <property type="evidence" value="ECO:0007669"/>
    <property type="project" value="UniProtKB-KW"/>
</dbReference>
<organism evidence="3 4">
    <name type="scientific">Andalucia godoyi</name>
    <name type="common">Flagellate</name>
    <dbReference type="NCBI Taxonomy" id="505711"/>
    <lineage>
        <taxon>Eukaryota</taxon>
        <taxon>Discoba</taxon>
        <taxon>Jakobida</taxon>
        <taxon>Andalucina</taxon>
        <taxon>Andaluciidae</taxon>
        <taxon>Andalucia</taxon>
    </lineage>
</organism>
<dbReference type="Pfam" id="PF13561">
    <property type="entry name" value="adh_short_C2"/>
    <property type="match status" value="1"/>
</dbReference>
<dbReference type="OrthoDB" id="417891at2759"/>
<evidence type="ECO:0000313" key="3">
    <source>
        <dbReference type="EMBL" id="KAF0852680.1"/>
    </source>
</evidence>
<dbReference type="InterPro" id="IPR002347">
    <property type="entry name" value="SDR_fam"/>
</dbReference>
<comment type="caution">
    <text evidence="3">The sequence shown here is derived from an EMBL/GenBank/DDBJ whole genome shotgun (WGS) entry which is preliminary data.</text>
</comment>
<evidence type="ECO:0000256" key="1">
    <source>
        <dbReference type="ARBA" id="ARBA00006484"/>
    </source>
</evidence>
<evidence type="ECO:0000256" key="2">
    <source>
        <dbReference type="ARBA" id="ARBA00023002"/>
    </source>
</evidence>
<dbReference type="EMBL" id="VRVR01000021">
    <property type="protein sequence ID" value="KAF0852680.1"/>
    <property type="molecule type" value="Genomic_DNA"/>
</dbReference>
<keyword evidence="4" id="KW-1185">Reference proteome</keyword>
<dbReference type="Proteomes" id="UP000799049">
    <property type="component" value="Unassembled WGS sequence"/>
</dbReference>
<evidence type="ECO:0000313" key="4">
    <source>
        <dbReference type="Proteomes" id="UP000799049"/>
    </source>
</evidence>
<dbReference type="NCBIfam" id="NF004818">
    <property type="entry name" value="PRK06172.1"/>
    <property type="match status" value="1"/>
</dbReference>